<accession>A0A5M6BRS9</accession>
<dbReference type="PANTHER" id="PTHR11183">
    <property type="entry name" value="GLYCOGENIN SUBFAMILY MEMBER"/>
    <property type="match status" value="1"/>
</dbReference>
<gene>
    <name evidence="1" type="ORF">CI109_100836</name>
</gene>
<dbReference type="Gene3D" id="3.90.550.10">
    <property type="entry name" value="Spore Coat Polysaccharide Biosynthesis Protein SpsA, Chain A"/>
    <property type="match status" value="1"/>
</dbReference>
<reference evidence="1" key="2">
    <citation type="submission" date="2024-01" db="EMBL/GenBank/DDBJ databases">
        <title>Comparative genomics of Cryptococcus and Kwoniella reveals pathogenesis evolution and contrasting modes of karyotype evolution via chromosome fusion or intercentromeric recombination.</title>
        <authorList>
            <person name="Coelho M.A."/>
            <person name="David-Palma M."/>
            <person name="Shea T."/>
            <person name="Bowers K."/>
            <person name="McGinley-Smith S."/>
            <person name="Mohammad A.W."/>
            <person name="Gnirke A."/>
            <person name="Yurkov A.M."/>
            <person name="Nowrousian M."/>
            <person name="Sun S."/>
            <person name="Cuomo C.A."/>
            <person name="Heitman J."/>
        </authorList>
    </citation>
    <scope>NUCLEOTIDE SEQUENCE</scope>
    <source>
        <strain evidence="1">CBS 12478</strain>
    </source>
</reference>
<organism evidence="1 2">
    <name type="scientific">Kwoniella shandongensis</name>
    <dbReference type="NCBI Taxonomy" id="1734106"/>
    <lineage>
        <taxon>Eukaryota</taxon>
        <taxon>Fungi</taxon>
        <taxon>Dikarya</taxon>
        <taxon>Basidiomycota</taxon>
        <taxon>Agaricomycotina</taxon>
        <taxon>Tremellomycetes</taxon>
        <taxon>Tremellales</taxon>
        <taxon>Cryptococcaceae</taxon>
        <taxon>Kwoniella</taxon>
    </lineage>
</organism>
<dbReference type="InterPro" id="IPR029044">
    <property type="entry name" value="Nucleotide-diphossugar_trans"/>
</dbReference>
<dbReference type="OrthoDB" id="2014201at2759"/>
<dbReference type="KEGG" id="ksn:43592217"/>
<name>A0A5M6BRS9_9TREE</name>
<protein>
    <submittedName>
        <fullName evidence="1">Uncharacterized protein</fullName>
    </submittedName>
</protein>
<dbReference type="GeneID" id="43592217"/>
<proteinExistence type="predicted"/>
<dbReference type="InterPro" id="IPR002495">
    <property type="entry name" value="Glyco_trans_8"/>
</dbReference>
<dbReference type="GO" id="GO:0016757">
    <property type="term" value="F:glycosyltransferase activity"/>
    <property type="evidence" value="ECO:0007669"/>
    <property type="project" value="InterPro"/>
</dbReference>
<reference evidence="1" key="1">
    <citation type="submission" date="2017-08" db="EMBL/GenBank/DDBJ databases">
        <authorList>
            <person name="Cuomo C."/>
            <person name="Billmyre B."/>
            <person name="Heitman J."/>
        </authorList>
    </citation>
    <scope>NUCLEOTIDE SEQUENCE</scope>
    <source>
        <strain evidence="1">CBS 12478</strain>
    </source>
</reference>
<dbReference type="Proteomes" id="UP000322225">
    <property type="component" value="Chromosome 2"/>
</dbReference>
<keyword evidence="2" id="KW-1185">Reference proteome</keyword>
<dbReference type="AlphaFoldDB" id="A0A5M6BRS9"/>
<sequence>MPGRYGTTDSDLEYGVPAPITFSHVGSPASQKRSSRTSTWSRLAMIAVITTFSLCFFLQPQHHPSLPFSSSTTRQRLLSPAVVTTQRHHPMPTLPEVYMTLLSSPDTPEYYLSTRLLLYSLKHDPLTRDDTKRSFVVHVTPRTPHAWIETLRSEGAFIISTPLVKGLPTSPTEARYEDVYTKLAMWNMTQFSRILFLDADHLVVKSLEGIWGDEAGWEESGFAALGASSSGYLEKADYFSAGFMMLRPNETTYEELLEVRGFNPIWREQNLLNKYYHSNGHQPWARLDSKWQRIQPTYQHVMDGIHALHEKVWKDRVDPELRKLWYEKVVEMETFYTRRAGEHSDSHKALL</sequence>
<dbReference type="RefSeq" id="XP_031857700.1">
    <property type="nucleotide sequence ID" value="XM_032008045.1"/>
</dbReference>
<dbReference type="InterPro" id="IPR050587">
    <property type="entry name" value="GNT1/Glycosyltrans_8"/>
</dbReference>
<dbReference type="SUPFAM" id="SSF53448">
    <property type="entry name" value="Nucleotide-diphospho-sugar transferases"/>
    <property type="match status" value="1"/>
</dbReference>
<evidence type="ECO:0000313" key="1">
    <source>
        <dbReference type="EMBL" id="WWD16410.1"/>
    </source>
</evidence>
<dbReference type="Pfam" id="PF01501">
    <property type="entry name" value="Glyco_transf_8"/>
    <property type="match status" value="1"/>
</dbReference>
<dbReference type="EMBL" id="CP144052">
    <property type="protein sequence ID" value="WWD16410.1"/>
    <property type="molecule type" value="Genomic_DNA"/>
</dbReference>
<evidence type="ECO:0000313" key="2">
    <source>
        <dbReference type="Proteomes" id="UP000322225"/>
    </source>
</evidence>